<dbReference type="AlphaFoldDB" id="A0A0E9RUF1"/>
<dbReference type="EMBL" id="GBXM01075801">
    <property type="protein sequence ID" value="JAH32776.1"/>
    <property type="molecule type" value="Transcribed_RNA"/>
</dbReference>
<reference evidence="1" key="2">
    <citation type="journal article" date="2015" name="Fish Shellfish Immunol.">
        <title>Early steps in the European eel (Anguilla anguilla)-Vibrio vulnificus interaction in the gills: Role of the RtxA13 toxin.</title>
        <authorList>
            <person name="Callol A."/>
            <person name="Pajuelo D."/>
            <person name="Ebbesson L."/>
            <person name="Teles M."/>
            <person name="MacKenzie S."/>
            <person name="Amaro C."/>
        </authorList>
    </citation>
    <scope>NUCLEOTIDE SEQUENCE</scope>
</reference>
<reference evidence="1" key="1">
    <citation type="submission" date="2014-11" db="EMBL/GenBank/DDBJ databases">
        <authorList>
            <person name="Amaro Gonzalez C."/>
        </authorList>
    </citation>
    <scope>NUCLEOTIDE SEQUENCE</scope>
</reference>
<organism evidence="1">
    <name type="scientific">Anguilla anguilla</name>
    <name type="common">European freshwater eel</name>
    <name type="synonym">Muraena anguilla</name>
    <dbReference type="NCBI Taxonomy" id="7936"/>
    <lineage>
        <taxon>Eukaryota</taxon>
        <taxon>Metazoa</taxon>
        <taxon>Chordata</taxon>
        <taxon>Craniata</taxon>
        <taxon>Vertebrata</taxon>
        <taxon>Euteleostomi</taxon>
        <taxon>Actinopterygii</taxon>
        <taxon>Neopterygii</taxon>
        <taxon>Teleostei</taxon>
        <taxon>Anguilliformes</taxon>
        <taxon>Anguillidae</taxon>
        <taxon>Anguilla</taxon>
    </lineage>
</organism>
<name>A0A0E9RUF1_ANGAN</name>
<proteinExistence type="predicted"/>
<evidence type="ECO:0000313" key="1">
    <source>
        <dbReference type="EMBL" id="JAH32776.1"/>
    </source>
</evidence>
<sequence>MNKESVPFTGQIWFVFTHAIKQIKLHKS</sequence>
<protein>
    <submittedName>
        <fullName evidence="1">Uncharacterized protein</fullName>
    </submittedName>
</protein>
<accession>A0A0E9RUF1</accession>